<dbReference type="InterPro" id="IPR011990">
    <property type="entry name" value="TPR-like_helical_dom_sf"/>
</dbReference>
<name>A0A7H8N8D0_9ACTN</name>
<dbReference type="Gene3D" id="1.25.40.10">
    <property type="entry name" value="Tetratricopeptide repeat domain"/>
    <property type="match status" value="1"/>
</dbReference>
<dbReference type="RefSeq" id="WP_176162346.1">
    <property type="nucleotide sequence ID" value="NZ_CP054929.1"/>
</dbReference>
<sequence length="452" mass="49361">MPPSGPNTELEKIFQETGWTLRQFAQAVNRAATEAGAPTRYREPSIHQWLRGHLPVQRVRPLVLEALSRKLGRAISLADAGFPVSPTEAGSAAQQDLVEDLIALGRQDMDPSRRTILSASVFSATFAVPSWAEAVERSSLVTSHRFARIGTSDVTLIRSMIRHFSQLDHAMGGKVTRPSAAAFLVNNVAPLLHAPAKETVRSDLLSAASEFCYLLGYMAVDEGAHGLAQRYYSKALELAAGAGDPSLYCLTLHGMSSQAVNAGHAPAALRLANAAAGPAQEVSVNMRVHLYAQQAYSAAAVHHKTEAFSMLRQAESSLSKAEPESGKSVVGLANPGLLAYYRAQVEYSLGNVSRSVTEMHEALKPLRGQGRLRRRVLDTSRLADRQCQSGLLEEACATWGLALKEYSHVRSGRCDEQMRVMFARLRPYLRNPHARSLFERARDVVPRHIAPR</sequence>
<evidence type="ECO:0000313" key="2">
    <source>
        <dbReference type="Proteomes" id="UP000509303"/>
    </source>
</evidence>
<keyword evidence="2" id="KW-1185">Reference proteome</keyword>
<proteinExistence type="predicted"/>
<reference evidence="1 2" key="1">
    <citation type="submission" date="2020-06" db="EMBL/GenBank/DDBJ databases">
        <title>Genome mining for natural products.</title>
        <authorList>
            <person name="Zhang B."/>
            <person name="Shi J."/>
            <person name="Ge H."/>
        </authorList>
    </citation>
    <scope>NUCLEOTIDE SEQUENCE [LARGE SCALE GENOMIC DNA]</scope>
    <source>
        <strain evidence="1 2">NA00687</strain>
    </source>
</reference>
<dbReference type="AlphaFoldDB" id="A0A7H8N8D0"/>
<gene>
    <name evidence="1" type="ORF">HUT08_14925</name>
</gene>
<dbReference type="Proteomes" id="UP000509303">
    <property type="component" value="Chromosome"/>
</dbReference>
<organism evidence="1 2">
    <name type="scientific">Streptomyces buecherae</name>
    <dbReference type="NCBI Taxonomy" id="2763006"/>
    <lineage>
        <taxon>Bacteria</taxon>
        <taxon>Bacillati</taxon>
        <taxon>Actinomycetota</taxon>
        <taxon>Actinomycetes</taxon>
        <taxon>Kitasatosporales</taxon>
        <taxon>Streptomycetaceae</taxon>
        <taxon>Streptomyces</taxon>
    </lineage>
</organism>
<protein>
    <submittedName>
        <fullName evidence="1">Tetratricopeptide repeat protein</fullName>
    </submittedName>
</protein>
<evidence type="ECO:0000313" key="1">
    <source>
        <dbReference type="EMBL" id="QKW50613.1"/>
    </source>
</evidence>
<dbReference type="EMBL" id="CP054929">
    <property type="protein sequence ID" value="QKW50613.1"/>
    <property type="molecule type" value="Genomic_DNA"/>
</dbReference>
<accession>A0A7H8N8D0</accession>